<dbReference type="GO" id="GO:0016020">
    <property type="term" value="C:membrane"/>
    <property type="evidence" value="ECO:0007669"/>
    <property type="project" value="TreeGrafter"/>
</dbReference>
<evidence type="ECO:0000313" key="9">
    <source>
        <dbReference type="Proteomes" id="UP001161247"/>
    </source>
</evidence>
<dbReference type="GO" id="GO:0051603">
    <property type="term" value="P:proteolysis involved in protein catabolic process"/>
    <property type="evidence" value="ECO:0007669"/>
    <property type="project" value="TreeGrafter"/>
</dbReference>
<keyword evidence="9" id="KW-1185">Reference proteome</keyword>
<comment type="similarity">
    <text evidence="6">Belongs to the peptidase M48 family.</text>
</comment>
<evidence type="ECO:0000256" key="5">
    <source>
        <dbReference type="ARBA" id="ARBA00023049"/>
    </source>
</evidence>
<accession>A0AAV1CKK3</accession>
<keyword evidence="1 6" id="KW-0645">Protease</keyword>
<evidence type="ECO:0000256" key="2">
    <source>
        <dbReference type="ARBA" id="ARBA00022723"/>
    </source>
</evidence>
<evidence type="ECO:0000313" key="8">
    <source>
        <dbReference type="EMBL" id="CAI9095573.1"/>
    </source>
</evidence>
<dbReference type="Proteomes" id="UP001161247">
    <property type="component" value="Chromosome 2"/>
</dbReference>
<sequence length="421" mass="48426">MKKPPPMLEYIISSNCGQNKGPTVAFHNVMNHHPPWRSKFPISNSGNVRTLSSAALRYGRLKDAETYKKKTCLSHGFERIVYKTCAGKEYSSFSSSFWAWFMKHKFLGFAIISTLPFMSLEWIPVSERMHLAISSDEIDNMAGAIAWEVEAIKHRRQILSPDRPESIRITRILKDILQATHQILGLKNDFQVSIYVPRKELQLKDPKDPTLPTRIDFFKFHIDIIKYYSSHPNKRVQNKPQKVRRKFGIRYGTEHLEGLNWEVMVVDRPIENAAHFPNGRITFPAKLFDDPDFTDEDLATIIAYEVGHQIARHSSEYLLRLICFKFICGLVKPFLGEGLFFSKVEPLIKNIIFAFAFIRREMEADLIGIMLMAAAGYDPLRALEFHDKYGANKRAEALKNAKMMIKAKNVYDQVRAGGPRS</sequence>
<keyword evidence="4 6" id="KW-0862">Zinc</keyword>
<dbReference type="InterPro" id="IPR001915">
    <property type="entry name" value="Peptidase_M48"/>
</dbReference>
<comment type="cofactor">
    <cofactor evidence="6">
        <name>Zn(2+)</name>
        <dbReference type="ChEBI" id="CHEBI:29105"/>
    </cofactor>
    <text evidence="6">Binds 1 zinc ion per subunit.</text>
</comment>
<evidence type="ECO:0000256" key="4">
    <source>
        <dbReference type="ARBA" id="ARBA00022833"/>
    </source>
</evidence>
<name>A0AAV1CKK3_OLDCO</name>
<evidence type="ECO:0000256" key="3">
    <source>
        <dbReference type="ARBA" id="ARBA00022801"/>
    </source>
</evidence>
<proteinExistence type="inferred from homology"/>
<dbReference type="GO" id="GO:0004222">
    <property type="term" value="F:metalloendopeptidase activity"/>
    <property type="evidence" value="ECO:0007669"/>
    <property type="project" value="InterPro"/>
</dbReference>
<evidence type="ECO:0000256" key="6">
    <source>
        <dbReference type="RuleBase" id="RU003983"/>
    </source>
</evidence>
<dbReference type="InterPro" id="IPR051156">
    <property type="entry name" value="Mito/Outer_Membr_Metalloprot"/>
</dbReference>
<gene>
    <name evidence="8" type="ORF">OLC1_LOCUS6507</name>
</gene>
<dbReference type="GO" id="GO:0046872">
    <property type="term" value="F:metal ion binding"/>
    <property type="evidence" value="ECO:0007669"/>
    <property type="project" value="UniProtKB-KW"/>
</dbReference>
<evidence type="ECO:0000259" key="7">
    <source>
        <dbReference type="Pfam" id="PF01435"/>
    </source>
</evidence>
<dbReference type="PANTHER" id="PTHR22726">
    <property type="entry name" value="METALLOENDOPEPTIDASE OMA1"/>
    <property type="match status" value="1"/>
</dbReference>
<feature type="domain" description="Peptidase M48" evidence="7">
    <location>
        <begin position="257"/>
        <end position="386"/>
    </location>
</feature>
<dbReference type="EMBL" id="OX459119">
    <property type="protein sequence ID" value="CAI9095573.1"/>
    <property type="molecule type" value="Genomic_DNA"/>
</dbReference>
<evidence type="ECO:0000256" key="1">
    <source>
        <dbReference type="ARBA" id="ARBA00022670"/>
    </source>
</evidence>
<dbReference type="AlphaFoldDB" id="A0AAV1CKK3"/>
<keyword evidence="5 6" id="KW-0482">Metalloprotease</keyword>
<reference evidence="8" key="1">
    <citation type="submission" date="2023-03" db="EMBL/GenBank/DDBJ databases">
        <authorList>
            <person name="Julca I."/>
        </authorList>
    </citation>
    <scope>NUCLEOTIDE SEQUENCE</scope>
</reference>
<organism evidence="8 9">
    <name type="scientific">Oldenlandia corymbosa var. corymbosa</name>
    <dbReference type="NCBI Taxonomy" id="529605"/>
    <lineage>
        <taxon>Eukaryota</taxon>
        <taxon>Viridiplantae</taxon>
        <taxon>Streptophyta</taxon>
        <taxon>Embryophyta</taxon>
        <taxon>Tracheophyta</taxon>
        <taxon>Spermatophyta</taxon>
        <taxon>Magnoliopsida</taxon>
        <taxon>eudicotyledons</taxon>
        <taxon>Gunneridae</taxon>
        <taxon>Pentapetalae</taxon>
        <taxon>asterids</taxon>
        <taxon>lamiids</taxon>
        <taxon>Gentianales</taxon>
        <taxon>Rubiaceae</taxon>
        <taxon>Rubioideae</taxon>
        <taxon>Spermacoceae</taxon>
        <taxon>Hedyotis-Oldenlandia complex</taxon>
        <taxon>Oldenlandia</taxon>
    </lineage>
</organism>
<protein>
    <submittedName>
        <fullName evidence="8">OLC1v1031561C1</fullName>
    </submittedName>
</protein>
<keyword evidence="2" id="KW-0479">Metal-binding</keyword>
<keyword evidence="3 6" id="KW-0378">Hydrolase</keyword>
<dbReference type="Pfam" id="PF01435">
    <property type="entry name" value="Peptidase_M48"/>
    <property type="match status" value="1"/>
</dbReference>
<dbReference type="PANTHER" id="PTHR22726:SF1">
    <property type="entry name" value="METALLOENDOPEPTIDASE OMA1, MITOCHONDRIAL"/>
    <property type="match status" value="1"/>
</dbReference>